<name>A0A1G1XMR5_9BACT</name>
<dbReference type="PANTHER" id="PTHR34654:SF1">
    <property type="entry name" value="RNA-BINDING PROTEIN KHPA"/>
    <property type="match status" value="1"/>
</dbReference>
<comment type="caution">
    <text evidence="4">The sequence shown here is derived from an EMBL/GenBank/DDBJ whole genome shotgun (WGS) entry which is preliminary data.</text>
</comment>
<evidence type="ECO:0000256" key="2">
    <source>
        <dbReference type="ARBA" id="ARBA00022884"/>
    </source>
</evidence>
<proteinExistence type="predicted"/>
<keyword evidence="2 3" id="KW-0694">RNA-binding</keyword>
<dbReference type="Proteomes" id="UP000176498">
    <property type="component" value="Unassembled WGS sequence"/>
</dbReference>
<dbReference type="Pfam" id="PF13083">
    <property type="entry name" value="KH_KhpA-B"/>
    <property type="match status" value="1"/>
</dbReference>
<keyword evidence="1" id="KW-0963">Cytoplasm</keyword>
<dbReference type="EMBL" id="MHHZ01000020">
    <property type="protein sequence ID" value="OGY41329.1"/>
    <property type="molecule type" value="Genomic_DNA"/>
</dbReference>
<gene>
    <name evidence="4" type="ORF">A2Y82_03890</name>
</gene>
<dbReference type="GO" id="GO:0003723">
    <property type="term" value="F:RNA binding"/>
    <property type="evidence" value="ECO:0007669"/>
    <property type="project" value="UniProtKB-UniRule"/>
</dbReference>
<protein>
    <submittedName>
        <fullName evidence="4">Uncharacterized protein</fullName>
    </submittedName>
</protein>
<dbReference type="InterPro" id="IPR020627">
    <property type="entry name" value="KhpA"/>
</dbReference>
<dbReference type="AlphaFoldDB" id="A0A1G1XMR5"/>
<dbReference type="PANTHER" id="PTHR34654">
    <property type="entry name" value="UPF0109 PROTEIN SCO5592"/>
    <property type="match status" value="1"/>
</dbReference>
<accession>A0A1G1XMR5</accession>
<evidence type="ECO:0000313" key="5">
    <source>
        <dbReference type="Proteomes" id="UP000176498"/>
    </source>
</evidence>
<dbReference type="PROSITE" id="PS50084">
    <property type="entry name" value="KH_TYPE_1"/>
    <property type="match status" value="1"/>
</dbReference>
<evidence type="ECO:0000313" key="4">
    <source>
        <dbReference type="EMBL" id="OGY41329.1"/>
    </source>
</evidence>
<dbReference type="InterPro" id="IPR015946">
    <property type="entry name" value="KH_dom-like_a/b"/>
</dbReference>
<dbReference type="Gene3D" id="3.30.300.20">
    <property type="match status" value="1"/>
</dbReference>
<reference evidence="4 5" key="1">
    <citation type="journal article" date="2016" name="Nat. Commun.">
        <title>Thousands of microbial genomes shed light on interconnected biogeochemical processes in an aquifer system.</title>
        <authorList>
            <person name="Anantharaman K."/>
            <person name="Brown C.T."/>
            <person name="Hug L.A."/>
            <person name="Sharon I."/>
            <person name="Castelle C.J."/>
            <person name="Probst A.J."/>
            <person name="Thomas B.C."/>
            <person name="Singh A."/>
            <person name="Wilkins M.J."/>
            <person name="Karaoz U."/>
            <person name="Brodie E.L."/>
            <person name="Williams K.H."/>
            <person name="Hubbard S.S."/>
            <person name="Banfield J.F."/>
        </authorList>
    </citation>
    <scope>NUCLEOTIDE SEQUENCE [LARGE SCALE GENOMIC DNA]</scope>
</reference>
<dbReference type="SUPFAM" id="SSF54814">
    <property type="entry name" value="Prokaryotic type KH domain (KH-domain type II)"/>
    <property type="match status" value="1"/>
</dbReference>
<evidence type="ECO:0000256" key="3">
    <source>
        <dbReference type="PROSITE-ProRule" id="PRU00117"/>
    </source>
</evidence>
<sequence length="78" mass="8701">MEELLDMLVSNPKKVKVKRTVNERGVLLTIDVDPADLGTLIGKQGRNIDSIRSLVRTIGMKDKAFVSVKLNQPDKPEK</sequence>
<organism evidence="4 5">
    <name type="scientific">Candidatus Buchananbacteria bacterium RBG_13_36_9</name>
    <dbReference type="NCBI Taxonomy" id="1797530"/>
    <lineage>
        <taxon>Bacteria</taxon>
        <taxon>Candidatus Buchananiibacteriota</taxon>
    </lineage>
</organism>
<dbReference type="CDD" id="cd22533">
    <property type="entry name" value="KH-II_YlqC-like"/>
    <property type="match status" value="1"/>
</dbReference>
<dbReference type="InterPro" id="IPR009019">
    <property type="entry name" value="KH_sf_prok-type"/>
</dbReference>
<evidence type="ECO:0000256" key="1">
    <source>
        <dbReference type="ARBA" id="ARBA00022490"/>
    </source>
</evidence>